<dbReference type="InterPro" id="IPR018060">
    <property type="entry name" value="HTH_AraC"/>
</dbReference>
<dbReference type="PANTHER" id="PTHR43280">
    <property type="entry name" value="ARAC-FAMILY TRANSCRIPTIONAL REGULATOR"/>
    <property type="match status" value="1"/>
</dbReference>
<keyword evidence="1" id="KW-0805">Transcription regulation</keyword>
<dbReference type="RefSeq" id="WP_117882041.1">
    <property type="nucleotide sequence ID" value="NZ_JAEHFJ010000011.1"/>
</dbReference>
<dbReference type="SUPFAM" id="SSF46689">
    <property type="entry name" value="Homeodomain-like"/>
    <property type="match status" value="1"/>
</dbReference>
<evidence type="ECO:0000256" key="3">
    <source>
        <dbReference type="ARBA" id="ARBA00023163"/>
    </source>
</evidence>
<dbReference type="Gene3D" id="1.10.10.60">
    <property type="entry name" value="Homeodomain-like"/>
    <property type="match status" value="1"/>
</dbReference>
<dbReference type="InterPro" id="IPR009057">
    <property type="entry name" value="Homeodomain-like_sf"/>
</dbReference>
<feature type="domain" description="HTH araC/xylS-type" evidence="4">
    <location>
        <begin position="175"/>
        <end position="273"/>
    </location>
</feature>
<name>A0ABS0WVI5_9FLAO</name>
<evidence type="ECO:0000259" key="4">
    <source>
        <dbReference type="PROSITE" id="PS01124"/>
    </source>
</evidence>
<accession>A0ABS0WVI5</accession>
<evidence type="ECO:0000313" key="6">
    <source>
        <dbReference type="Proteomes" id="UP000623301"/>
    </source>
</evidence>
<dbReference type="PROSITE" id="PS01124">
    <property type="entry name" value="HTH_ARAC_FAMILY_2"/>
    <property type="match status" value="1"/>
</dbReference>
<reference evidence="5 6" key="1">
    <citation type="submission" date="2020-12" db="EMBL/GenBank/DDBJ databases">
        <title>Aureibaculum luteum sp. nov. and Aureibaculum flavum sp. nov., novel members of the family Flavobacteriaceae isolated from Antarctic intertidal sediments.</title>
        <authorList>
            <person name="He X."/>
            <person name="Zhang X."/>
        </authorList>
    </citation>
    <scope>NUCLEOTIDE SEQUENCE [LARGE SCALE GENOMIC DNA]</scope>
    <source>
        <strain evidence="5 6">A20</strain>
    </source>
</reference>
<dbReference type="EMBL" id="JAEHFJ010000011">
    <property type="protein sequence ID" value="MBJ2176012.1"/>
    <property type="molecule type" value="Genomic_DNA"/>
</dbReference>
<dbReference type="Pfam" id="PF12833">
    <property type="entry name" value="HTH_18"/>
    <property type="match status" value="1"/>
</dbReference>
<protein>
    <submittedName>
        <fullName evidence="5">AraC family transcriptional regulator</fullName>
    </submittedName>
</protein>
<sequence>MKYLNQNGAFIELHEITSDNCNVLKSSKNSELSLLWFNSDNNILIIDAVTYSFNKNDIISLTEFHKIEVVKINTLKLIRWNRSFYCIVDHDSEVGCKGILYYGASNLPIIKPNNENIEILQTVLKMLQLEFNSKDNLQLEMLQMMVKRMLILCTRIYKLQSNYFQKETSSIDIIREYNYLVETHFKKKHSVSMYAEMLNKSPKTLANLFKQAGNKTPLYYIKHRIMLEARRLLNYTDKTISEIGYELGFTDVQVFSRFFKNIEHLSPSEFRNK</sequence>
<proteinExistence type="predicted"/>
<organism evidence="5 6">
    <name type="scientific">Aureibaculum flavum</name>
    <dbReference type="NCBI Taxonomy" id="2795986"/>
    <lineage>
        <taxon>Bacteria</taxon>
        <taxon>Pseudomonadati</taxon>
        <taxon>Bacteroidota</taxon>
        <taxon>Flavobacteriia</taxon>
        <taxon>Flavobacteriales</taxon>
        <taxon>Flavobacteriaceae</taxon>
        <taxon>Aureibaculum</taxon>
    </lineage>
</organism>
<keyword evidence="3" id="KW-0804">Transcription</keyword>
<comment type="caution">
    <text evidence="5">The sequence shown here is derived from an EMBL/GenBank/DDBJ whole genome shotgun (WGS) entry which is preliminary data.</text>
</comment>
<evidence type="ECO:0000313" key="5">
    <source>
        <dbReference type="EMBL" id="MBJ2176012.1"/>
    </source>
</evidence>
<evidence type="ECO:0000256" key="2">
    <source>
        <dbReference type="ARBA" id="ARBA00023125"/>
    </source>
</evidence>
<gene>
    <name evidence="5" type="ORF">JBL43_17295</name>
</gene>
<keyword evidence="2" id="KW-0238">DNA-binding</keyword>
<dbReference type="PANTHER" id="PTHR43280:SF32">
    <property type="entry name" value="TRANSCRIPTIONAL REGULATORY PROTEIN"/>
    <property type="match status" value="1"/>
</dbReference>
<dbReference type="Proteomes" id="UP000623301">
    <property type="component" value="Unassembled WGS sequence"/>
</dbReference>
<evidence type="ECO:0000256" key="1">
    <source>
        <dbReference type="ARBA" id="ARBA00023015"/>
    </source>
</evidence>
<dbReference type="SMART" id="SM00342">
    <property type="entry name" value="HTH_ARAC"/>
    <property type="match status" value="1"/>
</dbReference>
<keyword evidence="6" id="KW-1185">Reference proteome</keyword>